<reference evidence="2" key="1">
    <citation type="submission" date="2021-10" db="EMBL/GenBank/DDBJ databases">
        <title>De novo Genome Assembly of Clathrus columnatus (Basidiomycota, Fungi) Using Illumina and Nanopore Sequence Data.</title>
        <authorList>
            <person name="Ogiso-Tanaka E."/>
            <person name="Itagaki H."/>
            <person name="Hosoya T."/>
            <person name="Hosaka K."/>
        </authorList>
    </citation>
    <scope>NUCLEOTIDE SEQUENCE</scope>
    <source>
        <strain evidence="2">MO-923</strain>
    </source>
</reference>
<keyword evidence="3" id="KW-1185">Reference proteome</keyword>
<comment type="caution">
    <text evidence="2">The sequence shown here is derived from an EMBL/GenBank/DDBJ whole genome shotgun (WGS) entry which is preliminary data.</text>
</comment>
<evidence type="ECO:0000313" key="2">
    <source>
        <dbReference type="EMBL" id="GJJ14398.1"/>
    </source>
</evidence>
<evidence type="ECO:0000256" key="1">
    <source>
        <dbReference type="SAM" id="MobiDB-lite"/>
    </source>
</evidence>
<dbReference type="Proteomes" id="UP001050691">
    <property type="component" value="Unassembled WGS sequence"/>
</dbReference>
<evidence type="ECO:0000313" key="3">
    <source>
        <dbReference type="Proteomes" id="UP001050691"/>
    </source>
</evidence>
<feature type="region of interest" description="Disordered" evidence="1">
    <location>
        <begin position="779"/>
        <end position="820"/>
    </location>
</feature>
<dbReference type="AlphaFoldDB" id="A0AAV5ANZ4"/>
<protein>
    <submittedName>
        <fullName evidence="2">Uncharacterized protein</fullName>
    </submittedName>
</protein>
<dbReference type="EMBL" id="BPWL01000009">
    <property type="protein sequence ID" value="GJJ14398.1"/>
    <property type="molecule type" value="Genomic_DNA"/>
</dbReference>
<accession>A0AAV5ANZ4</accession>
<organism evidence="2 3">
    <name type="scientific">Clathrus columnatus</name>
    <dbReference type="NCBI Taxonomy" id="1419009"/>
    <lineage>
        <taxon>Eukaryota</taxon>
        <taxon>Fungi</taxon>
        <taxon>Dikarya</taxon>
        <taxon>Basidiomycota</taxon>
        <taxon>Agaricomycotina</taxon>
        <taxon>Agaricomycetes</taxon>
        <taxon>Phallomycetidae</taxon>
        <taxon>Phallales</taxon>
        <taxon>Clathraceae</taxon>
        <taxon>Clathrus</taxon>
    </lineage>
</organism>
<sequence length="820" mass="89823">MSYSPMQAPIIADDDEMTRLLEQMFGGATVASNTAVSGPSLEQTAIAEDDVVLCGNGADVFDAVEPVNGVEEKENDANENVDGVKEQLAIILPEQNTQIPNDDDNILQNLENIYTHNPIFSSSGDMGINCQFPASESENVNCQTAMDANVNGGINYEFPASGPESSFNHYNYYNLQTTMHENVSQNADFQVDFEMMRYALEPNDSTSYMGNYIFPNDETAFQEVDNLLCFPTPTQATQPVAEGNDFVSTSVVQKNGNHVGFILFLPPNPALMPLIAQQQAVIANHDPVPMTANDNLADPSQTVGDYDSFLLPFPSPTQSNHPAAEGTGFLESNSDVQSNDNNVGFYRFIPQFCFSDVQQNAVVGDNSRLPVAYNDTPAPPQAPANMQGAGGFFVLPYCNPSTGQISHVPFSIPIPNPAAGDHYPIPSTNDNNLVVPDQTQAVGDGEYNEDKNNSSLCFPSPTQSNHPAVKGSLLESNPDVQNNNDNNNAVVGYNSRIPINNNDDMALPQAPANVQGSEGFFLLSYYDPSTGQTSQVPFPVSALQGIMMDQLNHFAPNQPNGIRRLNTFYLGGSIPADMGLLDYTNPTINFGASAMSGGLPIPNQTDVPPVNVDWHHPIPSSSFHVSPIIGSKRPLNEESRTHETISRPRKCRYRGQVKPPAYHHPHSLEQRKTAPPYVKIGQKDVFLCNYIGPAEVNESRICGQPLMTGKRNCLRHVAKHAEREEKMIEAGVLRLEDAHALFWAEKICFQCAHCGHQEFVWRTDGVRAKHEAEFHPEIFANRPKVVRRKKGKEGTETGKRKGKGKGKGKEREGDINDENA</sequence>
<gene>
    <name evidence="2" type="ORF">Clacol_008662</name>
</gene>
<proteinExistence type="predicted"/>
<name>A0AAV5ANZ4_9AGAM</name>